<keyword evidence="2" id="KW-0408">Iron</keyword>
<dbReference type="SUPFAM" id="SSF54862">
    <property type="entry name" value="4Fe-4S ferredoxins"/>
    <property type="match status" value="1"/>
</dbReference>
<keyword evidence="1" id="KW-0479">Metal-binding</keyword>
<dbReference type="EMBL" id="JACRDE010000435">
    <property type="protein sequence ID" value="MBI5251136.1"/>
    <property type="molecule type" value="Genomic_DNA"/>
</dbReference>
<reference evidence="5" key="1">
    <citation type="submission" date="2020-07" db="EMBL/GenBank/DDBJ databases">
        <title>Huge and variable diversity of episymbiotic CPR bacteria and DPANN archaea in groundwater ecosystems.</title>
        <authorList>
            <person name="He C.Y."/>
            <person name="Keren R."/>
            <person name="Whittaker M."/>
            <person name="Farag I.F."/>
            <person name="Doudna J."/>
            <person name="Cate J.H.D."/>
            <person name="Banfield J.F."/>
        </authorList>
    </citation>
    <scope>NUCLEOTIDE SEQUENCE</scope>
    <source>
        <strain evidence="5">NC_groundwater_1664_Pr3_B-0.1um_52_9</strain>
    </source>
</reference>
<evidence type="ECO:0000259" key="4">
    <source>
        <dbReference type="PROSITE" id="PS51379"/>
    </source>
</evidence>
<organism evidence="5 6">
    <name type="scientific">Desulfomonile tiedjei</name>
    <dbReference type="NCBI Taxonomy" id="2358"/>
    <lineage>
        <taxon>Bacteria</taxon>
        <taxon>Pseudomonadati</taxon>
        <taxon>Thermodesulfobacteriota</taxon>
        <taxon>Desulfomonilia</taxon>
        <taxon>Desulfomonilales</taxon>
        <taxon>Desulfomonilaceae</taxon>
        <taxon>Desulfomonile</taxon>
    </lineage>
</organism>
<comment type="caution">
    <text evidence="5">The sequence shown here is derived from an EMBL/GenBank/DDBJ whole genome shotgun (WGS) entry which is preliminary data.</text>
</comment>
<dbReference type="InterPro" id="IPR017900">
    <property type="entry name" value="4Fe4S_Fe_S_CS"/>
</dbReference>
<name>A0A9D6V2Z1_9BACT</name>
<evidence type="ECO:0000256" key="3">
    <source>
        <dbReference type="ARBA" id="ARBA00023014"/>
    </source>
</evidence>
<dbReference type="PROSITE" id="PS00198">
    <property type="entry name" value="4FE4S_FER_1"/>
    <property type="match status" value="1"/>
</dbReference>
<evidence type="ECO:0000313" key="6">
    <source>
        <dbReference type="Proteomes" id="UP000807825"/>
    </source>
</evidence>
<dbReference type="AlphaFoldDB" id="A0A9D6V2Z1"/>
<feature type="domain" description="4Fe-4S ferredoxin-type" evidence="4">
    <location>
        <begin position="1"/>
        <end position="33"/>
    </location>
</feature>
<sequence length="126" mass="13812">MRIDVDALKCIGCMACEMACGYHRDDAFALLASCIVVYRAREKKDYFGVVVKEEESLTIARPEGVEIKRIGVAEEAGDSGQKKEADASAKPMLLREPCDLCSDMKYGPMCVKICPVNAISLQDEGE</sequence>
<dbReference type="InterPro" id="IPR017896">
    <property type="entry name" value="4Fe4S_Fe-S-bd"/>
</dbReference>
<proteinExistence type="predicted"/>
<dbReference type="Gene3D" id="3.30.70.20">
    <property type="match status" value="1"/>
</dbReference>
<dbReference type="GO" id="GO:0051536">
    <property type="term" value="F:iron-sulfur cluster binding"/>
    <property type="evidence" value="ECO:0007669"/>
    <property type="project" value="UniProtKB-KW"/>
</dbReference>
<protein>
    <submittedName>
        <fullName evidence="5">4Fe-4S binding protein</fullName>
    </submittedName>
</protein>
<evidence type="ECO:0000256" key="1">
    <source>
        <dbReference type="ARBA" id="ARBA00022723"/>
    </source>
</evidence>
<keyword evidence="3" id="KW-0411">Iron-sulfur</keyword>
<accession>A0A9D6V2Z1</accession>
<dbReference type="PROSITE" id="PS51379">
    <property type="entry name" value="4FE4S_FER_2"/>
    <property type="match status" value="2"/>
</dbReference>
<evidence type="ECO:0000313" key="5">
    <source>
        <dbReference type="EMBL" id="MBI5251136.1"/>
    </source>
</evidence>
<gene>
    <name evidence="5" type="ORF">HY912_16730</name>
</gene>
<feature type="domain" description="4Fe-4S ferredoxin-type" evidence="4">
    <location>
        <begin position="91"/>
        <end position="124"/>
    </location>
</feature>
<dbReference type="Proteomes" id="UP000807825">
    <property type="component" value="Unassembled WGS sequence"/>
</dbReference>
<dbReference type="GO" id="GO:0046872">
    <property type="term" value="F:metal ion binding"/>
    <property type="evidence" value="ECO:0007669"/>
    <property type="project" value="UniProtKB-KW"/>
</dbReference>
<dbReference type="Pfam" id="PF00037">
    <property type="entry name" value="Fer4"/>
    <property type="match status" value="1"/>
</dbReference>
<evidence type="ECO:0000256" key="2">
    <source>
        <dbReference type="ARBA" id="ARBA00023004"/>
    </source>
</evidence>